<keyword evidence="1" id="KW-0732">Signal</keyword>
<name>A0A1M5V509_9FLAO</name>
<feature type="signal peptide" evidence="1">
    <location>
        <begin position="1"/>
        <end position="21"/>
    </location>
</feature>
<dbReference type="Proteomes" id="UP000184071">
    <property type="component" value="Unassembled WGS sequence"/>
</dbReference>
<reference evidence="4" key="1">
    <citation type="submission" date="2016-11" db="EMBL/GenBank/DDBJ databases">
        <authorList>
            <person name="Varghese N."/>
            <person name="Submissions S."/>
        </authorList>
    </citation>
    <scope>NUCLEOTIDE SEQUENCE [LARGE SCALE GENOMIC DNA]</scope>
    <source>
        <strain evidence="4">DSM 17963</strain>
    </source>
</reference>
<sequence length="205" mass="22725">MIMMKKLLLAAMLTVSTFAFSQGELFGTIGMTKFSEKDNGQKFEDHKGTLSGKLGFTFWIPFEDARFSINPGITYGNMGTKFKDSNDDTTVTLGYVSVPVDFVYKIKPIGSTFFFSGGGYYGYLTSAETQYGELKINDGDYSYKRSDYGVNVGAGYFFGNGITLRLTYSQGLANIMNYPTGVDDSHIKNSNFGLSVGYILFKKRI</sequence>
<dbReference type="AlphaFoldDB" id="A0A1M5V509"/>
<accession>A0A1M5V509</accession>
<organism evidence="3 4">
    <name type="scientific">Flavobacterium defluvii</name>
    <dbReference type="NCBI Taxonomy" id="370979"/>
    <lineage>
        <taxon>Bacteria</taxon>
        <taxon>Pseudomonadati</taxon>
        <taxon>Bacteroidota</taxon>
        <taxon>Flavobacteriia</taxon>
        <taxon>Flavobacteriales</taxon>
        <taxon>Flavobacteriaceae</taxon>
        <taxon>Flavobacterium</taxon>
    </lineage>
</organism>
<dbReference type="Pfam" id="PF13568">
    <property type="entry name" value="OMP_b-brl_2"/>
    <property type="match status" value="1"/>
</dbReference>
<keyword evidence="4" id="KW-1185">Reference proteome</keyword>
<feature type="domain" description="Outer membrane protein beta-barrel" evidence="2">
    <location>
        <begin position="29"/>
        <end position="176"/>
    </location>
</feature>
<feature type="chain" id="PRO_5012296617" evidence="1">
    <location>
        <begin position="22"/>
        <end position="205"/>
    </location>
</feature>
<evidence type="ECO:0000259" key="2">
    <source>
        <dbReference type="Pfam" id="PF13568"/>
    </source>
</evidence>
<proteinExistence type="predicted"/>
<gene>
    <name evidence="3" type="ORF">SAMN05443663_11025</name>
</gene>
<dbReference type="OrthoDB" id="1150878at2"/>
<dbReference type="InterPro" id="IPR025665">
    <property type="entry name" value="Beta-barrel_OMP_2"/>
</dbReference>
<dbReference type="STRING" id="370979.SAMN05443663_11025"/>
<protein>
    <submittedName>
        <fullName evidence="3">Outer membrane protein beta-barrel domain-containing protein</fullName>
    </submittedName>
</protein>
<evidence type="ECO:0000313" key="3">
    <source>
        <dbReference type="EMBL" id="SHH70339.1"/>
    </source>
</evidence>
<dbReference type="EMBL" id="FQWC01000010">
    <property type="protein sequence ID" value="SHH70339.1"/>
    <property type="molecule type" value="Genomic_DNA"/>
</dbReference>
<evidence type="ECO:0000256" key="1">
    <source>
        <dbReference type="SAM" id="SignalP"/>
    </source>
</evidence>
<evidence type="ECO:0000313" key="4">
    <source>
        <dbReference type="Proteomes" id="UP000184071"/>
    </source>
</evidence>